<dbReference type="AlphaFoldDB" id="A0A1G4J0H6"/>
<evidence type="ECO:0000313" key="15">
    <source>
        <dbReference type="Proteomes" id="UP000190274"/>
    </source>
</evidence>
<comment type="similarity">
    <text evidence="2">Belongs to the TYW3 family.</text>
</comment>
<dbReference type="OrthoDB" id="263283at2759"/>
<evidence type="ECO:0000256" key="10">
    <source>
        <dbReference type="ARBA" id="ARBA00058049"/>
    </source>
</evidence>
<dbReference type="EC" id="2.1.1.282" evidence="3"/>
<evidence type="ECO:0000256" key="9">
    <source>
        <dbReference type="ARBA" id="ARBA00049202"/>
    </source>
</evidence>
<feature type="domain" description="tRNA wybutosine-synthesizing protein" evidence="13">
    <location>
        <begin position="8"/>
        <end position="220"/>
    </location>
</feature>
<comment type="function">
    <text evidence="10">S-adenosyl-L-methionine-dependent methyltransferase that acts as a component of the wybutosine biosynthesis pathway. Wybutosine is a hyper modified guanosine with a tricyclic base found at the 3'-position adjacent to the anticodon of eukaryotic phenylalanine tRNA. Probably methylates N-4 position of wybutosine-86 to produce wybutosine-72.</text>
</comment>
<keyword evidence="4" id="KW-0489">Methyltransferase</keyword>
<sequence>MSQNAFDQKKQHILSEIQSDSLDLSPKGTIDELCWPIMNLINSHADMVTTSSCSGRLSVFVEGQKLHNEVLKSGGKGEGGKWLFVSHNQNEVRNWIQRLSEPIHWVSEPDNSQLDPTSRLILYKFEPFILHVKCRSFHIASQLFNTAMSCGFRESGIGSNNIVAVRINIKLDVPIGYLDQETRELRFFVSPAYIKLIDEMTLAKYNENARKMQELLKKIDSQVITISEQGSVDKQPAESKEERRQRKRREGLLRQQQAS</sequence>
<dbReference type="FunFam" id="3.30.1960.10:FF:000003">
    <property type="entry name" value="tRNA methyltransferase"/>
    <property type="match status" value="1"/>
</dbReference>
<evidence type="ECO:0000256" key="7">
    <source>
        <dbReference type="ARBA" id="ARBA00022694"/>
    </source>
</evidence>
<keyword evidence="15" id="KW-1185">Reference proteome</keyword>
<comment type="pathway">
    <text evidence="1">tRNA modification; wybutosine-tRNA(Phe) biosynthesis.</text>
</comment>
<dbReference type="Proteomes" id="UP000190274">
    <property type="component" value="Chromosome C"/>
</dbReference>
<dbReference type="InterPro" id="IPR003827">
    <property type="entry name" value="tRNA_yW-synthesising"/>
</dbReference>
<dbReference type="GO" id="GO:0031591">
    <property type="term" value="P:wybutosine biosynthetic process"/>
    <property type="evidence" value="ECO:0007669"/>
    <property type="project" value="EnsemblFungi"/>
</dbReference>
<reference evidence="15" key="1">
    <citation type="submission" date="2016-03" db="EMBL/GenBank/DDBJ databases">
        <authorList>
            <person name="Devillers H."/>
        </authorList>
    </citation>
    <scope>NUCLEOTIDE SEQUENCE [LARGE SCALE GENOMIC DNA]</scope>
</reference>
<proteinExistence type="inferred from homology"/>
<evidence type="ECO:0000256" key="2">
    <source>
        <dbReference type="ARBA" id="ARBA00008569"/>
    </source>
</evidence>
<dbReference type="EMBL" id="LT598459">
    <property type="protein sequence ID" value="SCU83085.1"/>
    <property type="molecule type" value="Genomic_DNA"/>
</dbReference>
<keyword evidence="6" id="KW-0949">S-adenosyl-L-methionine</keyword>
<keyword evidence="5" id="KW-0808">Transferase</keyword>
<dbReference type="Pfam" id="PF02676">
    <property type="entry name" value="TYW3"/>
    <property type="match status" value="1"/>
</dbReference>
<evidence type="ECO:0000256" key="8">
    <source>
        <dbReference type="ARBA" id="ARBA00030554"/>
    </source>
</evidence>
<evidence type="ECO:0000256" key="3">
    <source>
        <dbReference type="ARBA" id="ARBA00012750"/>
    </source>
</evidence>
<accession>A0A1G4J0H6</accession>
<evidence type="ECO:0000256" key="6">
    <source>
        <dbReference type="ARBA" id="ARBA00022691"/>
    </source>
</evidence>
<dbReference type="GO" id="GO:0008175">
    <property type="term" value="F:tRNA methyltransferase activity"/>
    <property type="evidence" value="ECO:0007669"/>
    <property type="project" value="EnsemblFungi"/>
</dbReference>
<name>A0A1G4J0H6_9SACH</name>
<gene>
    <name evidence="14" type="ORF">LADA_0C09538G</name>
</gene>
<dbReference type="InterPro" id="IPR036602">
    <property type="entry name" value="tRNA_yW-synthesising-like_sf"/>
</dbReference>
<protein>
    <recommendedName>
        <fullName evidence="11">tRNA wybutosine-synthesizing protein 3</fullName>
        <ecNumber evidence="3">2.1.1.282</ecNumber>
    </recommendedName>
    <alternativeName>
        <fullName evidence="8">tRNA(Phe) 7-((3-amino-3-carboxypropyl)-4-demethylwyosine(37)-N(4))-methyltransferase</fullName>
    </alternativeName>
</protein>
<evidence type="ECO:0000256" key="11">
    <source>
        <dbReference type="ARBA" id="ARBA00069229"/>
    </source>
</evidence>
<organism evidence="14 15">
    <name type="scientific">Lachancea dasiensis</name>
    <dbReference type="NCBI Taxonomy" id="1072105"/>
    <lineage>
        <taxon>Eukaryota</taxon>
        <taxon>Fungi</taxon>
        <taxon>Dikarya</taxon>
        <taxon>Ascomycota</taxon>
        <taxon>Saccharomycotina</taxon>
        <taxon>Saccharomycetes</taxon>
        <taxon>Saccharomycetales</taxon>
        <taxon>Saccharomycetaceae</taxon>
        <taxon>Lachancea</taxon>
    </lineage>
</organism>
<keyword evidence="7" id="KW-0819">tRNA processing</keyword>
<dbReference type="STRING" id="1266660.A0A1G4J0H6"/>
<evidence type="ECO:0000313" key="14">
    <source>
        <dbReference type="EMBL" id="SCU83085.1"/>
    </source>
</evidence>
<dbReference type="GO" id="GO:0030488">
    <property type="term" value="P:tRNA methylation"/>
    <property type="evidence" value="ECO:0007669"/>
    <property type="project" value="EnsemblFungi"/>
</dbReference>
<evidence type="ECO:0000256" key="1">
    <source>
        <dbReference type="ARBA" id="ARBA00004797"/>
    </source>
</evidence>
<evidence type="ECO:0000256" key="4">
    <source>
        <dbReference type="ARBA" id="ARBA00022603"/>
    </source>
</evidence>
<evidence type="ECO:0000256" key="12">
    <source>
        <dbReference type="SAM" id="MobiDB-lite"/>
    </source>
</evidence>
<dbReference type="PANTHER" id="PTHR48418">
    <property type="entry name" value="TRNA WYBUTOSINE-SYNTHESIZING PROTEIN 3"/>
    <property type="match status" value="1"/>
</dbReference>
<feature type="region of interest" description="Disordered" evidence="12">
    <location>
        <begin position="227"/>
        <end position="259"/>
    </location>
</feature>
<dbReference type="SUPFAM" id="SSF111278">
    <property type="entry name" value="SSo0622-like"/>
    <property type="match status" value="1"/>
</dbReference>
<evidence type="ECO:0000256" key="5">
    <source>
        <dbReference type="ARBA" id="ARBA00022679"/>
    </source>
</evidence>
<dbReference type="Gene3D" id="3.30.1960.10">
    <property type="entry name" value="tRNA wybutosine-synthesizing-like"/>
    <property type="match status" value="1"/>
</dbReference>
<evidence type="ECO:0000259" key="13">
    <source>
        <dbReference type="Pfam" id="PF02676"/>
    </source>
</evidence>
<comment type="catalytic activity">
    <reaction evidence="9">
        <text>4-demethyl-7-[(3S)-3-amino-3-carboxypropyl]wyosine(37) in tRNA(Phe) + S-adenosyl-L-methionine = 7-[(3S)-3-amino-3-carboxypropyl]wyosine(37) in tRNA(Phe) + S-adenosyl-L-homocysteine + H(+)</text>
        <dbReference type="Rhea" id="RHEA:36635"/>
        <dbReference type="Rhea" id="RHEA-COMP:10378"/>
        <dbReference type="Rhea" id="RHEA-COMP:10379"/>
        <dbReference type="ChEBI" id="CHEBI:15378"/>
        <dbReference type="ChEBI" id="CHEBI:57856"/>
        <dbReference type="ChEBI" id="CHEBI:59789"/>
        <dbReference type="ChEBI" id="CHEBI:73543"/>
        <dbReference type="ChEBI" id="CHEBI:73550"/>
        <dbReference type="EC" id="2.1.1.282"/>
    </reaction>
</comment>
<feature type="compositionally biased region" description="Basic and acidic residues" evidence="12">
    <location>
        <begin position="235"/>
        <end position="244"/>
    </location>
</feature>
<dbReference type="PANTHER" id="PTHR48418:SF1">
    <property type="entry name" value="TRNA WYBUTOSINE-SYNTHESIZING PROTEIN 3"/>
    <property type="match status" value="1"/>
</dbReference>